<proteinExistence type="inferred from homology"/>
<dbReference type="GO" id="GO:0016614">
    <property type="term" value="F:oxidoreductase activity, acting on CH-OH group of donors"/>
    <property type="evidence" value="ECO:0007669"/>
    <property type="project" value="UniProtKB-ARBA"/>
</dbReference>
<dbReference type="PANTHER" id="PTHR48107">
    <property type="entry name" value="NADPH-DEPENDENT ALDEHYDE REDUCTASE-LIKE PROTEIN, CHLOROPLASTIC-RELATED"/>
    <property type="match status" value="1"/>
</dbReference>
<dbReference type="PRINTS" id="PR00081">
    <property type="entry name" value="GDHRDH"/>
</dbReference>
<gene>
    <name evidence="4" type="primary">yhxC</name>
    <name evidence="4" type="ORF">GCM10010916_14580</name>
</gene>
<dbReference type="NCBIfam" id="NF005559">
    <property type="entry name" value="PRK07231.1"/>
    <property type="match status" value="1"/>
</dbReference>
<reference evidence="4" key="1">
    <citation type="journal article" date="2014" name="Int. J. Syst. Evol. Microbiol.">
        <title>Complete genome sequence of Corynebacterium casei LMG S-19264T (=DSM 44701T), isolated from a smear-ripened cheese.</title>
        <authorList>
            <consortium name="US DOE Joint Genome Institute (JGI-PGF)"/>
            <person name="Walter F."/>
            <person name="Albersmeier A."/>
            <person name="Kalinowski J."/>
            <person name="Ruckert C."/>
        </authorList>
    </citation>
    <scope>NUCLEOTIDE SEQUENCE</scope>
    <source>
        <strain evidence="4">CGMCC 1.12987</strain>
    </source>
</reference>
<dbReference type="EMBL" id="BMGR01000004">
    <property type="protein sequence ID" value="GGF98432.1"/>
    <property type="molecule type" value="Genomic_DNA"/>
</dbReference>
<evidence type="ECO:0000256" key="3">
    <source>
        <dbReference type="SAM" id="MobiDB-lite"/>
    </source>
</evidence>
<dbReference type="InterPro" id="IPR020904">
    <property type="entry name" value="Sc_DH/Rdtase_CS"/>
</dbReference>
<keyword evidence="5" id="KW-1185">Reference proteome</keyword>
<feature type="compositionally biased region" description="Polar residues" evidence="3">
    <location>
        <begin position="1"/>
        <end position="19"/>
    </location>
</feature>
<comment type="similarity">
    <text evidence="1">Belongs to the short-chain dehydrogenases/reductases (SDR) family.</text>
</comment>
<dbReference type="GO" id="GO:0008206">
    <property type="term" value="P:bile acid metabolic process"/>
    <property type="evidence" value="ECO:0007669"/>
    <property type="project" value="UniProtKB-ARBA"/>
</dbReference>
<evidence type="ECO:0000313" key="5">
    <source>
        <dbReference type="Proteomes" id="UP000644756"/>
    </source>
</evidence>
<dbReference type="FunFam" id="3.40.50.720:FF:000084">
    <property type="entry name" value="Short-chain dehydrogenase reductase"/>
    <property type="match status" value="1"/>
</dbReference>
<organism evidence="4 5">
    <name type="scientific">Paenibacillus abyssi</name>
    <dbReference type="NCBI Taxonomy" id="1340531"/>
    <lineage>
        <taxon>Bacteria</taxon>
        <taxon>Bacillati</taxon>
        <taxon>Bacillota</taxon>
        <taxon>Bacilli</taxon>
        <taxon>Bacillales</taxon>
        <taxon>Paenibacillaceae</taxon>
        <taxon>Paenibacillus</taxon>
    </lineage>
</organism>
<protein>
    <submittedName>
        <fullName evidence="4">Oxidoreductase YhxC</fullName>
    </submittedName>
</protein>
<dbReference type="PROSITE" id="PS00061">
    <property type="entry name" value="ADH_SHORT"/>
    <property type="match status" value="1"/>
</dbReference>
<dbReference type="PRINTS" id="PR00080">
    <property type="entry name" value="SDRFAMILY"/>
</dbReference>
<dbReference type="SUPFAM" id="SSF51735">
    <property type="entry name" value="NAD(P)-binding Rossmann-fold domains"/>
    <property type="match status" value="1"/>
</dbReference>
<evidence type="ECO:0000256" key="2">
    <source>
        <dbReference type="ARBA" id="ARBA00023002"/>
    </source>
</evidence>
<keyword evidence="2" id="KW-0560">Oxidoreductase</keyword>
<dbReference type="CDD" id="cd05355">
    <property type="entry name" value="SDR_c1"/>
    <property type="match status" value="1"/>
</dbReference>
<dbReference type="Gene3D" id="3.40.50.720">
    <property type="entry name" value="NAD(P)-binding Rossmann-like Domain"/>
    <property type="match status" value="1"/>
</dbReference>
<feature type="region of interest" description="Disordered" evidence="3">
    <location>
        <begin position="1"/>
        <end position="40"/>
    </location>
</feature>
<dbReference type="PANTHER" id="PTHR48107:SF16">
    <property type="entry name" value="NADPH-DEPENDENT ALDEHYDE REDUCTASE 1, CHLOROPLASTIC"/>
    <property type="match status" value="1"/>
</dbReference>
<dbReference type="Proteomes" id="UP000644756">
    <property type="component" value="Unassembled WGS sequence"/>
</dbReference>
<evidence type="ECO:0000256" key="1">
    <source>
        <dbReference type="ARBA" id="ARBA00006484"/>
    </source>
</evidence>
<dbReference type="AlphaFoldDB" id="A0A917CUX5"/>
<dbReference type="Pfam" id="PF13561">
    <property type="entry name" value="adh_short_C2"/>
    <property type="match status" value="1"/>
</dbReference>
<reference evidence="4" key="2">
    <citation type="submission" date="2020-09" db="EMBL/GenBank/DDBJ databases">
        <authorList>
            <person name="Sun Q."/>
            <person name="Zhou Y."/>
        </authorList>
    </citation>
    <scope>NUCLEOTIDE SEQUENCE</scope>
    <source>
        <strain evidence="4">CGMCC 1.12987</strain>
    </source>
</reference>
<dbReference type="NCBIfam" id="NF005214">
    <property type="entry name" value="PRK06701.1"/>
    <property type="match status" value="1"/>
</dbReference>
<evidence type="ECO:0000313" key="4">
    <source>
        <dbReference type="EMBL" id="GGF98432.1"/>
    </source>
</evidence>
<dbReference type="InterPro" id="IPR002347">
    <property type="entry name" value="SDR_fam"/>
</dbReference>
<accession>A0A917CUX5</accession>
<dbReference type="RefSeq" id="WP_188530402.1">
    <property type="nucleotide sequence ID" value="NZ_BMGR01000004.1"/>
</dbReference>
<comment type="caution">
    <text evidence="4">The sequence shown here is derived from an EMBL/GenBank/DDBJ whole genome shotgun (WGS) entry which is preliminary data.</text>
</comment>
<sequence length="289" mass="31006">MSKSNSKQPINPPQHQNKQPGLESKMHPLPEFESPSYRPGGKLAGKTIIVTGGDSGIGRAASIAFSKEGADVVIAYLDEHEDAELTKQKIEQAGRKCMLIAGDIGDEAFCRKIVKDTIDIFGKVDVLVNNAAEQHPQQKLEDITSEQLAKTFQTNVFAMFYLTKEVLPHLTQGASIINTTSVTAYRGNPMLIDYSSTKGAIVSFTRALAVNVAASGIRVNGIAPGPIWTPLIPATFDDEQVAAFGSDTPMKRPGQPSELAAAYVYLASEDSSYMTGQVLHINGGEVING</sequence>
<name>A0A917CUX5_9BACL</name>
<dbReference type="InterPro" id="IPR036291">
    <property type="entry name" value="NAD(P)-bd_dom_sf"/>
</dbReference>